<feature type="domain" description="EAL" evidence="2">
    <location>
        <begin position="553"/>
        <end position="806"/>
    </location>
</feature>
<dbReference type="CDD" id="cd01948">
    <property type="entry name" value="EAL"/>
    <property type="match status" value="1"/>
</dbReference>
<keyword evidence="5" id="KW-1185">Reference proteome</keyword>
<keyword evidence="1" id="KW-0472">Membrane</keyword>
<protein>
    <submittedName>
        <fullName evidence="4">Diguanylate cyclase (GGDEF)-like protein</fullName>
    </submittedName>
</protein>
<dbReference type="Proteomes" id="UP000295063">
    <property type="component" value="Unassembled WGS sequence"/>
</dbReference>
<dbReference type="SUPFAM" id="SSF55073">
    <property type="entry name" value="Nucleotide cyclase"/>
    <property type="match status" value="1"/>
</dbReference>
<dbReference type="EMBL" id="SLUI01000005">
    <property type="protein sequence ID" value="TCL37855.1"/>
    <property type="molecule type" value="Genomic_DNA"/>
</dbReference>
<keyword evidence="1" id="KW-0812">Transmembrane</keyword>
<evidence type="ECO:0000259" key="3">
    <source>
        <dbReference type="PROSITE" id="PS50887"/>
    </source>
</evidence>
<dbReference type="Pfam" id="PF00990">
    <property type="entry name" value="GGDEF"/>
    <property type="match status" value="1"/>
</dbReference>
<dbReference type="Pfam" id="PF09084">
    <property type="entry name" value="NMT1"/>
    <property type="match status" value="1"/>
</dbReference>
<evidence type="ECO:0000259" key="2">
    <source>
        <dbReference type="PROSITE" id="PS50883"/>
    </source>
</evidence>
<dbReference type="SMART" id="SM00052">
    <property type="entry name" value="EAL"/>
    <property type="match status" value="1"/>
</dbReference>
<dbReference type="AlphaFoldDB" id="A0A4V2Q8Q9"/>
<dbReference type="Gene3D" id="3.20.20.450">
    <property type="entry name" value="EAL domain"/>
    <property type="match status" value="1"/>
</dbReference>
<dbReference type="PROSITE" id="PS50887">
    <property type="entry name" value="GGDEF"/>
    <property type="match status" value="1"/>
</dbReference>
<feature type="transmembrane region" description="Helical" evidence="1">
    <location>
        <begin position="327"/>
        <end position="350"/>
    </location>
</feature>
<sequence>MSLRFFQLWKTITIAAALFVIPLTTSAETVSLQLKWSHQFQFAGYYAAIEKGFYREEGLDVILREGLPATNLINEVTSGNADFGVDNTSLLIERDRGKSVVVLAAIFQHSPQVLIARKDSGIVSPHDLIARKVMLEKEQSTDILAMLNNEGIAIEEVNFVPHTWNVRDLIDGKVDAMTAYTTAEPFLLQNMDIPLTVIHPISYGIDYYGDCLFTSEQQIAARPELVARFVRASLKGWEYAMSHQDELIDLILTSYNPKLSREKLRYEAQEMQKVIRPEYVEIGHMNSGRWAKIAENHQKFGLISSNFSLDKFIFKPGSATNILYQKLLVPLFTVIGLLFLGLVVFVAFNFRLKQIVQERTATLEEKIIQLREKEETIRLIAYHDMLTNLPNRRMFIEQLRQKTTAAQGNNQHFAVVFLDLDDFKRINDAMGHAAGDEFLRIVAQRLQRCLQETGTVYRLGGDEFILLFSDTSDYSHTLAIVELVISAIRMPWSFRDSDFYLSASIGIAMYPKNGQDPEFLIKAADIAMYEAKRQGKNRYQFFSEDMHSKSIEKLILESELHQALANSEFILYYQPQVDCNTSIIGVEALIRWKHPTKGLLPPGVFIPLAEETGLIVPIGDWAIRTACRQCMEWQNSGQPPLRVSVNLSVRQLQHTDLLEKIRTVLLETGLPPHLLELEITETVAVTHADLVVPIMDSLRALGVRLALDDFGTGYSSIMYLKKFPIDILKIDKSFIQDITLNHDNEAIIQTIFKLAEILQISTVAEGVETEEQYKRLRSLACPIMQGYLFSRPIPAEELQEFLTNYQNSFNSCQL</sequence>
<dbReference type="InterPro" id="IPR035919">
    <property type="entry name" value="EAL_sf"/>
</dbReference>
<dbReference type="RefSeq" id="WP_132079065.1">
    <property type="nucleotide sequence ID" value="NZ_SLUI01000005.1"/>
</dbReference>
<dbReference type="InterPro" id="IPR043128">
    <property type="entry name" value="Rev_trsase/Diguanyl_cyclase"/>
</dbReference>
<dbReference type="Gene3D" id="3.30.70.270">
    <property type="match status" value="1"/>
</dbReference>
<organism evidence="4 5">
    <name type="scientific">Anaerospora hongkongensis</name>
    <dbReference type="NCBI Taxonomy" id="244830"/>
    <lineage>
        <taxon>Bacteria</taxon>
        <taxon>Bacillati</taxon>
        <taxon>Bacillota</taxon>
        <taxon>Negativicutes</taxon>
        <taxon>Selenomonadales</taxon>
        <taxon>Sporomusaceae</taxon>
        <taxon>Anaerospora</taxon>
    </lineage>
</organism>
<dbReference type="InterPro" id="IPR001633">
    <property type="entry name" value="EAL_dom"/>
</dbReference>
<dbReference type="NCBIfam" id="TIGR00254">
    <property type="entry name" value="GGDEF"/>
    <property type="match status" value="1"/>
</dbReference>
<dbReference type="OrthoDB" id="9759607at2"/>
<dbReference type="InterPro" id="IPR029787">
    <property type="entry name" value="Nucleotide_cyclase"/>
</dbReference>
<comment type="caution">
    <text evidence="4">The sequence shown here is derived from an EMBL/GenBank/DDBJ whole genome shotgun (WGS) entry which is preliminary data.</text>
</comment>
<dbReference type="CDD" id="cd01949">
    <property type="entry name" value="GGDEF"/>
    <property type="match status" value="1"/>
</dbReference>
<evidence type="ECO:0000313" key="4">
    <source>
        <dbReference type="EMBL" id="TCL37855.1"/>
    </source>
</evidence>
<proteinExistence type="predicted"/>
<reference evidence="4 5" key="1">
    <citation type="submission" date="2019-03" db="EMBL/GenBank/DDBJ databases">
        <title>Genomic Encyclopedia of Type Strains, Phase IV (KMG-IV): sequencing the most valuable type-strain genomes for metagenomic binning, comparative biology and taxonomic classification.</title>
        <authorList>
            <person name="Goeker M."/>
        </authorList>
    </citation>
    <scope>NUCLEOTIDE SEQUENCE [LARGE SCALE GENOMIC DNA]</scope>
    <source>
        <strain evidence="4 5">DSM 15969</strain>
    </source>
</reference>
<dbReference type="SUPFAM" id="SSF141868">
    <property type="entry name" value="EAL domain-like"/>
    <property type="match status" value="1"/>
</dbReference>
<dbReference type="Pfam" id="PF00563">
    <property type="entry name" value="EAL"/>
    <property type="match status" value="1"/>
</dbReference>
<dbReference type="Gene3D" id="3.40.190.10">
    <property type="entry name" value="Periplasmic binding protein-like II"/>
    <property type="match status" value="2"/>
</dbReference>
<dbReference type="InterPro" id="IPR000160">
    <property type="entry name" value="GGDEF_dom"/>
</dbReference>
<dbReference type="FunFam" id="3.30.70.270:FF:000001">
    <property type="entry name" value="Diguanylate cyclase domain protein"/>
    <property type="match status" value="1"/>
</dbReference>
<dbReference type="PANTHER" id="PTHR44757">
    <property type="entry name" value="DIGUANYLATE CYCLASE DGCP"/>
    <property type="match status" value="1"/>
</dbReference>
<dbReference type="SMART" id="SM00267">
    <property type="entry name" value="GGDEF"/>
    <property type="match status" value="1"/>
</dbReference>
<gene>
    <name evidence="4" type="ORF">EV210_105296</name>
</gene>
<keyword evidence="1" id="KW-1133">Transmembrane helix</keyword>
<dbReference type="SUPFAM" id="SSF53850">
    <property type="entry name" value="Periplasmic binding protein-like II"/>
    <property type="match status" value="1"/>
</dbReference>
<feature type="domain" description="GGDEF" evidence="3">
    <location>
        <begin position="411"/>
        <end position="544"/>
    </location>
</feature>
<evidence type="ECO:0000256" key="1">
    <source>
        <dbReference type="SAM" id="Phobius"/>
    </source>
</evidence>
<dbReference type="InterPro" id="IPR052155">
    <property type="entry name" value="Biofilm_reg_signaling"/>
</dbReference>
<dbReference type="PROSITE" id="PS50883">
    <property type="entry name" value="EAL"/>
    <property type="match status" value="1"/>
</dbReference>
<accession>A0A4V2Q8Q9</accession>
<dbReference type="FunFam" id="3.20.20.450:FF:000001">
    <property type="entry name" value="Cyclic di-GMP phosphodiesterase yahA"/>
    <property type="match status" value="1"/>
</dbReference>
<evidence type="ECO:0000313" key="5">
    <source>
        <dbReference type="Proteomes" id="UP000295063"/>
    </source>
</evidence>
<dbReference type="InterPro" id="IPR015168">
    <property type="entry name" value="SsuA/THI5"/>
</dbReference>
<name>A0A4V2Q8Q9_9FIRM</name>
<dbReference type="PANTHER" id="PTHR44757:SF2">
    <property type="entry name" value="BIOFILM ARCHITECTURE MAINTENANCE PROTEIN MBAA"/>
    <property type="match status" value="1"/>
</dbReference>